<evidence type="ECO:0000313" key="4">
    <source>
        <dbReference type="Proteomes" id="UP000321947"/>
    </source>
</evidence>
<organism evidence="3 4">
    <name type="scientific">Cucumis melo var. makuwa</name>
    <name type="common">Oriental melon</name>
    <dbReference type="NCBI Taxonomy" id="1194695"/>
    <lineage>
        <taxon>Eukaryota</taxon>
        <taxon>Viridiplantae</taxon>
        <taxon>Streptophyta</taxon>
        <taxon>Embryophyta</taxon>
        <taxon>Tracheophyta</taxon>
        <taxon>Spermatophyta</taxon>
        <taxon>Magnoliopsida</taxon>
        <taxon>eudicotyledons</taxon>
        <taxon>Gunneridae</taxon>
        <taxon>Pentapetalae</taxon>
        <taxon>rosids</taxon>
        <taxon>fabids</taxon>
        <taxon>Cucurbitales</taxon>
        <taxon>Cucurbitaceae</taxon>
        <taxon>Benincaseae</taxon>
        <taxon>Cucumis</taxon>
    </lineage>
</organism>
<dbReference type="AlphaFoldDB" id="A0A5D3BVM6"/>
<proteinExistence type="predicted"/>
<sequence length="486" mass="54820">MNRQSRVKYNEETRSKPLRSGSEVGRGPGLGYVFFSAFPDWRIEKDAFPMERSFVKCTIMTRVEEVRSHPLLPELRFDQFSLVRFAHNAADFLMPASSKAFSRVLSEIVGRSLVNLFGLAFKERRHVLTCSIGRLRAKSERSFLGTLINNCCKSSESCKRKVQSHRVATGVEMLRVPHRKIKETHTLYRIDGLLVSLPIGFKMEPHTIKHVPHWKNQLTIGFEMKPHAIKQFTQKLKLISRASLTPELNYIAKPAASWLDDFLVWLSPEAFGCCRKFTNGSYCPPDDQPPCCFPDEGFCDSSEGVCRDCTTCFRHSDLVGDRPTTEQFKEKLPWFLNSLPSADCAKGGHGAYTNSVNLKGYEIGIIKASEFRSYHTPLNKQGDYVNALRAAKEFCSKISDSLKCFQPSNLIVLPSSFLDEINHDSELLFPSQATVLSVYQGLCLQAIGDRFSSSPPLQILFVSSLIIPPCWCTFFSLPFLLPSAAM</sequence>
<feature type="transmembrane region" description="Helical" evidence="2">
    <location>
        <begin position="459"/>
        <end position="481"/>
    </location>
</feature>
<evidence type="ECO:0000313" key="3">
    <source>
        <dbReference type="EMBL" id="TYK02139.1"/>
    </source>
</evidence>
<protein>
    <submittedName>
        <fullName evidence="3">Niemann-Pick C1 protein-like isoform X2</fullName>
    </submittedName>
</protein>
<dbReference type="Proteomes" id="UP000321947">
    <property type="component" value="Unassembled WGS sequence"/>
</dbReference>
<dbReference type="GO" id="GO:0016020">
    <property type="term" value="C:membrane"/>
    <property type="evidence" value="ECO:0007669"/>
    <property type="project" value="TreeGrafter"/>
</dbReference>
<comment type="caution">
    <text evidence="3">The sequence shown here is derived from an EMBL/GenBank/DDBJ whole genome shotgun (WGS) entry which is preliminary data.</text>
</comment>
<keyword evidence="2" id="KW-0472">Membrane</keyword>
<gene>
    <name evidence="3" type="ORF">E5676_scaffold388G00240</name>
</gene>
<reference evidence="3 4" key="1">
    <citation type="submission" date="2019-08" db="EMBL/GenBank/DDBJ databases">
        <title>Draft genome sequences of two oriental melons (Cucumis melo L. var makuwa).</title>
        <authorList>
            <person name="Kwon S.-Y."/>
        </authorList>
    </citation>
    <scope>NUCLEOTIDE SEQUENCE [LARGE SCALE GENOMIC DNA]</scope>
    <source>
        <strain evidence="4">cv. Chang Bougi</strain>
        <tissue evidence="3">Leaf</tissue>
    </source>
</reference>
<dbReference type="GO" id="GO:0032934">
    <property type="term" value="F:sterol binding"/>
    <property type="evidence" value="ECO:0007669"/>
    <property type="project" value="TreeGrafter"/>
</dbReference>
<dbReference type="GO" id="GO:0015918">
    <property type="term" value="P:sterol transport"/>
    <property type="evidence" value="ECO:0007669"/>
    <property type="project" value="TreeGrafter"/>
</dbReference>
<keyword evidence="2" id="KW-1133">Transmembrane helix</keyword>
<feature type="region of interest" description="Disordered" evidence="1">
    <location>
        <begin position="1"/>
        <end position="23"/>
    </location>
</feature>
<dbReference type="PANTHER" id="PTHR45727:SF8">
    <property type="entry name" value="PATCHED FAMILY PROTEIN"/>
    <property type="match status" value="1"/>
</dbReference>
<evidence type="ECO:0000256" key="2">
    <source>
        <dbReference type="SAM" id="Phobius"/>
    </source>
</evidence>
<keyword evidence="2" id="KW-0812">Transmembrane</keyword>
<accession>A0A5D3BVM6</accession>
<evidence type="ECO:0000256" key="1">
    <source>
        <dbReference type="SAM" id="MobiDB-lite"/>
    </source>
</evidence>
<dbReference type="EMBL" id="SSTD01015868">
    <property type="protein sequence ID" value="TYK02139.1"/>
    <property type="molecule type" value="Genomic_DNA"/>
</dbReference>
<dbReference type="PANTHER" id="PTHR45727">
    <property type="entry name" value="NPC INTRACELLULAR CHOLESTEROL TRANSPORTER 1"/>
    <property type="match status" value="1"/>
</dbReference>
<name>A0A5D3BVM6_CUCMM</name>